<feature type="transmembrane region" description="Helical" evidence="1">
    <location>
        <begin position="21"/>
        <end position="39"/>
    </location>
</feature>
<organism evidence="2 3">
    <name type="scientific">Schizopora paradoxa</name>
    <dbReference type="NCBI Taxonomy" id="27342"/>
    <lineage>
        <taxon>Eukaryota</taxon>
        <taxon>Fungi</taxon>
        <taxon>Dikarya</taxon>
        <taxon>Basidiomycota</taxon>
        <taxon>Agaricomycotina</taxon>
        <taxon>Agaricomycetes</taxon>
        <taxon>Hymenochaetales</taxon>
        <taxon>Schizoporaceae</taxon>
        <taxon>Schizopora</taxon>
    </lineage>
</organism>
<dbReference type="AlphaFoldDB" id="A0A0H2SEL3"/>
<keyword evidence="3" id="KW-1185">Reference proteome</keyword>
<gene>
    <name evidence="2" type="ORF">SCHPADRAFT_263160</name>
</gene>
<dbReference type="EMBL" id="KQ085929">
    <property type="protein sequence ID" value="KLO15476.1"/>
    <property type="molecule type" value="Genomic_DNA"/>
</dbReference>
<reference evidence="2 3" key="1">
    <citation type="submission" date="2015-04" db="EMBL/GenBank/DDBJ databases">
        <title>Complete genome sequence of Schizopora paradoxa KUC8140, a cosmopolitan wood degrader in East Asia.</title>
        <authorList>
            <consortium name="DOE Joint Genome Institute"/>
            <person name="Min B."/>
            <person name="Park H."/>
            <person name="Jang Y."/>
            <person name="Kim J.-J."/>
            <person name="Kim K.H."/>
            <person name="Pangilinan J."/>
            <person name="Lipzen A."/>
            <person name="Riley R."/>
            <person name="Grigoriev I.V."/>
            <person name="Spatafora J.W."/>
            <person name="Choi I.-G."/>
        </authorList>
    </citation>
    <scope>NUCLEOTIDE SEQUENCE [LARGE SCALE GENOMIC DNA]</scope>
    <source>
        <strain evidence="2 3">KUC8140</strain>
    </source>
</reference>
<keyword evidence="1" id="KW-1133">Transmembrane helix</keyword>
<proteinExistence type="predicted"/>
<evidence type="ECO:0000256" key="1">
    <source>
        <dbReference type="SAM" id="Phobius"/>
    </source>
</evidence>
<keyword evidence="1" id="KW-0812">Transmembrane</keyword>
<dbReference type="InParanoid" id="A0A0H2SEL3"/>
<keyword evidence="1" id="KW-0472">Membrane</keyword>
<accession>A0A0H2SEL3</accession>
<evidence type="ECO:0000313" key="2">
    <source>
        <dbReference type="EMBL" id="KLO15476.1"/>
    </source>
</evidence>
<evidence type="ECO:0000313" key="3">
    <source>
        <dbReference type="Proteomes" id="UP000053477"/>
    </source>
</evidence>
<name>A0A0H2SEL3_9AGAM</name>
<dbReference type="Proteomes" id="UP000053477">
    <property type="component" value="Unassembled WGS sequence"/>
</dbReference>
<sequence>MRLNEDNFSEHLQMRSFIVRVLFFATNLLAFVSAGASFFKFSRTHRSSCFQCDFDQSYLVYLGTRLHSFTESYRVEARLLARIRRPTHVAHVKVSSLSVKKCRSYQAYLARIISYGASNLLSCHSTALRIAMNKTMPIFQVVASKTAVMVLP</sequence>
<protein>
    <submittedName>
        <fullName evidence="2">Uncharacterized protein</fullName>
    </submittedName>
</protein>